<dbReference type="Pfam" id="PF13440">
    <property type="entry name" value="Polysacc_synt_3"/>
    <property type="match status" value="1"/>
</dbReference>
<protein>
    <submittedName>
        <fullName evidence="8">PST family polysaccharide transporter/teichuronic acid exporter/lipopolysaccharide exporter</fullName>
    </submittedName>
</protein>
<keyword evidence="3" id="KW-1003">Cell membrane</keyword>
<organism evidence="8 9">
    <name type="scientific">Planococcus citreus</name>
    <dbReference type="NCBI Taxonomy" id="1373"/>
    <lineage>
        <taxon>Bacteria</taxon>
        <taxon>Bacillati</taxon>
        <taxon>Bacillota</taxon>
        <taxon>Bacilli</taxon>
        <taxon>Bacillales</taxon>
        <taxon>Caryophanaceae</taxon>
        <taxon>Planococcus</taxon>
    </lineage>
</organism>
<evidence type="ECO:0000256" key="7">
    <source>
        <dbReference type="SAM" id="Phobius"/>
    </source>
</evidence>
<evidence type="ECO:0000313" key="9">
    <source>
        <dbReference type="Proteomes" id="UP000280791"/>
    </source>
</evidence>
<feature type="transmembrane region" description="Helical" evidence="7">
    <location>
        <begin position="236"/>
        <end position="257"/>
    </location>
</feature>
<feature type="transmembrane region" description="Helical" evidence="7">
    <location>
        <begin position="80"/>
        <end position="103"/>
    </location>
</feature>
<dbReference type="RefSeq" id="WP_121298088.1">
    <property type="nucleotide sequence ID" value="NZ_QBEW01000068.1"/>
</dbReference>
<dbReference type="NCBIfam" id="NF007773">
    <property type="entry name" value="PRK10459.1"/>
    <property type="match status" value="1"/>
</dbReference>
<dbReference type="EMBL" id="RCCP01000001">
    <property type="protein sequence ID" value="RLJ90589.1"/>
    <property type="molecule type" value="Genomic_DNA"/>
</dbReference>
<feature type="transmembrane region" description="Helical" evidence="7">
    <location>
        <begin position="115"/>
        <end position="136"/>
    </location>
</feature>
<evidence type="ECO:0000256" key="6">
    <source>
        <dbReference type="ARBA" id="ARBA00023136"/>
    </source>
</evidence>
<evidence type="ECO:0000256" key="4">
    <source>
        <dbReference type="ARBA" id="ARBA00022692"/>
    </source>
</evidence>
<evidence type="ECO:0000256" key="1">
    <source>
        <dbReference type="ARBA" id="ARBA00004651"/>
    </source>
</evidence>
<keyword evidence="9" id="KW-1185">Reference proteome</keyword>
<evidence type="ECO:0000256" key="5">
    <source>
        <dbReference type="ARBA" id="ARBA00022989"/>
    </source>
</evidence>
<dbReference type="AlphaFoldDB" id="A0A497YJ35"/>
<dbReference type="PANTHER" id="PTHR30250">
    <property type="entry name" value="PST FAMILY PREDICTED COLANIC ACID TRANSPORTER"/>
    <property type="match status" value="1"/>
</dbReference>
<feature type="transmembrane region" description="Helical" evidence="7">
    <location>
        <begin position="361"/>
        <end position="378"/>
    </location>
</feature>
<dbReference type="InterPro" id="IPR050833">
    <property type="entry name" value="Poly_Biosynth_Transport"/>
</dbReference>
<accession>A0A497YJ35</accession>
<feature type="transmembrane region" description="Helical" evidence="7">
    <location>
        <begin position="289"/>
        <end position="311"/>
    </location>
</feature>
<comment type="subcellular location">
    <subcellularLocation>
        <location evidence="1">Cell membrane</location>
        <topology evidence="1">Multi-pass membrane protein</topology>
    </subcellularLocation>
</comment>
<gene>
    <name evidence="8" type="ORF">DFR62_0733</name>
</gene>
<sequence>MASLKTKAVDSVKITGATMAIVGILQLIQLVVLGRVLGAAVFGAIAVIQIVIQFAQMYMDMGITDAIIQKEKISKKELSSLYWFSIGLGTVLFLLMALAAPVIATLFDQPELEGYIRVIGISFAIIPFGAQFQTIATKSLDFKDIGKYEILSNLAGTLVTLTLAIFFSLGAWSLVYGFITMSVFKTVPWAIHGFRDSGTRPHWEFAWGDIQELINFGMYRLAANTANFFNTKIDQIVVGIMLGPQILGYYSMAMNIVMQPIQRLNPMITKVSFPVFSKIQKDRLRLRKAYLFIIKLIMALNAPLYGGLIVLAPYVIPMLLGDGWGEAIPVVQILSLYALFRALGNPSGSLFVAVGKVKWSFYWQLSLLFVVPLVAYLSSLSGSIVLVASAMALLRFVLFFINYWLRIRWIIGPAIAPLLKAIFIPLGYSAVMATVLVVIIASISGIADGRMIVTGTLAGAFVYGGLMLLFERKLLQEVKGMFIKKAEI</sequence>
<evidence type="ECO:0000256" key="3">
    <source>
        <dbReference type="ARBA" id="ARBA00022475"/>
    </source>
</evidence>
<feature type="transmembrane region" description="Helical" evidence="7">
    <location>
        <begin position="384"/>
        <end position="405"/>
    </location>
</feature>
<dbReference type="CDD" id="cd13127">
    <property type="entry name" value="MATE_tuaB_like"/>
    <property type="match status" value="1"/>
</dbReference>
<feature type="transmembrane region" description="Helical" evidence="7">
    <location>
        <begin position="157"/>
        <end position="179"/>
    </location>
</feature>
<feature type="transmembrane region" description="Helical" evidence="7">
    <location>
        <begin position="452"/>
        <end position="470"/>
    </location>
</feature>
<evidence type="ECO:0000256" key="2">
    <source>
        <dbReference type="ARBA" id="ARBA00007430"/>
    </source>
</evidence>
<feature type="transmembrane region" description="Helical" evidence="7">
    <location>
        <begin position="12"/>
        <end position="33"/>
    </location>
</feature>
<keyword evidence="6 7" id="KW-0472">Membrane</keyword>
<name>A0A497YJ35_9BACL</name>
<reference evidence="8 9" key="1">
    <citation type="submission" date="2018-10" db="EMBL/GenBank/DDBJ databases">
        <title>Genomic Encyclopedia of Type Strains, Phase IV (KMG-IV): sequencing the most valuable type-strain genomes for metagenomic binning, comparative biology and taxonomic classification.</title>
        <authorList>
            <person name="Goeker M."/>
        </authorList>
    </citation>
    <scope>NUCLEOTIDE SEQUENCE [LARGE SCALE GENOMIC DNA]</scope>
    <source>
        <strain evidence="8 9">DSM 20549</strain>
    </source>
</reference>
<comment type="similarity">
    <text evidence="2">Belongs to the polysaccharide synthase family.</text>
</comment>
<dbReference type="GO" id="GO:0005886">
    <property type="term" value="C:plasma membrane"/>
    <property type="evidence" value="ECO:0007669"/>
    <property type="project" value="UniProtKB-SubCell"/>
</dbReference>
<proteinExistence type="inferred from homology"/>
<feature type="transmembrane region" description="Helical" evidence="7">
    <location>
        <begin position="39"/>
        <end position="59"/>
    </location>
</feature>
<dbReference type="OrthoDB" id="9770347at2"/>
<dbReference type="PANTHER" id="PTHR30250:SF10">
    <property type="entry name" value="LIPOPOLYSACCHARIDE BIOSYNTHESIS PROTEIN WZXC"/>
    <property type="match status" value="1"/>
</dbReference>
<dbReference type="Proteomes" id="UP000280791">
    <property type="component" value="Unassembled WGS sequence"/>
</dbReference>
<evidence type="ECO:0000313" key="8">
    <source>
        <dbReference type="EMBL" id="RLJ90589.1"/>
    </source>
</evidence>
<keyword evidence="5 7" id="KW-1133">Transmembrane helix</keyword>
<keyword evidence="4 7" id="KW-0812">Transmembrane</keyword>
<comment type="caution">
    <text evidence="8">The sequence shown here is derived from an EMBL/GenBank/DDBJ whole genome shotgun (WGS) entry which is preliminary data.</text>
</comment>
<feature type="transmembrane region" description="Helical" evidence="7">
    <location>
        <begin position="426"/>
        <end position="446"/>
    </location>
</feature>